<gene>
    <name evidence="1" type="ORF">ACF05T_20825</name>
</gene>
<name>A0ABW6YFA1_9ACTN</name>
<dbReference type="EMBL" id="JBIBSM010000010">
    <property type="protein sequence ID" value="MFF8278525.1"/>
    <property type="molecule type" value="Genomic_DNA"/>
</dbReference>
<dbReference type="Proteomes" id="UP001603013">
    <property type="component" value="Unassembled WGS sequence"/>
</dbReference>
<evidence type="ECO:0000313" key="1">
    <source>
        <dbReference type="EMBL" id="MFF8278525.1"/>
    </source>
</evidence>
<comment type="caution">
    <text evidence="1">The sequence shown here is derived from an EMBL/GenBank/DDBJ whole genome shotgun (WGS) entry which is preliminary data.</text>
</comment>
<dbReference type="RefSeq" id="WP_391935644.1">
    <property type="nucleotide sequence ID" value="NZ_JBIBSM010000010.1"/>
</dbReference>
<proteinExistence type="predicted"/>
<sequence length="131" mass="14967">MYEGTGDPEHAGAPVESEDIKAFTDRLSEWSESLPPAEQSLAQVLLQYTRDLQPGDVRRRQLISRLDEATQGAIESVKEQWRRTARGPIAWARTEPSWEKANPRVGGGAIEEYEIVQWTYVRPERWTPPYA</sequence>
<accession>A0ABW6YFA1</accession>
<keyword evidence="2" id="KW-1185">Reference proteome</keyword>
<reference evidence="1 2" key="1">
    <citation type="submission" date="2024-10" db="EMBL/GenBank/DDBJ databases">
        <title>The Natural Products Discovery Center: Release of the First 8490 Sequenced Strains for Exploring Actinobacteria Biosynthetic Diversity.</title>
        <authorList>
            <person name="Kalkreuter E."/>
            <person name="Kautsar S.A."/>
            <person name="Yang D."/>
            <person name="Bader C.D."/>
            <person name="Teijaro C.N."/>
            <person name="Fluegel L."/>
            <person name="Davis C.M."/>
            <person name="Simpson J.R."/>
            <person name="Lauterbach L."/>
            <person name="Steele A.D."/>
            <person name="Gui C."/>
            <person name="Meng S."/>
            <person name="Li G."/>
            <person name="Viehrig K."/>
            <person name="Ye F."/>
            <person name="Su P."/>
            <person name="Kiefer A.F."/>
            <person name="Nichols A."/>
            <person name="Cepeda A.J."/>
            <person name="Yan W."/>
            <person name="Fan B."/>
            <person name="Jiang Y."/>
            <person name="Adhikari A."/>
            <person name="Zheng C.-J."/>
            <person name="Schuster L."/>
            <person name="Cowan T.M."/>
            <person name="Smanski M.J."/>
            <person name="Chevrette M.G."/>
            <person name="De Carvalho L.P.S."/>
            <person name="Shen B."/>
        </authorList>
    </citation>
    <scope>NUCLEOTIDE SEQUENCE [LARGE SCALE GENOMIC DNA]</scope>
    <source>
        <strain evidence="1 2">NPDC015755</strain>
    </source>
</reference>
<protein>
    <submittedName>
        <fullName evidence="1">Uncharacterized protein</fullName>
    </submittedName>
</protein>
<evidence type="ECO:0000313" key="2">
    <source>
        <dbReference type="Proteomes" id="UP001603013"/>
    </source>
</evidence>
<organism evidence="1 2">
    <name type="scientific">Streptomyces lateritius</name>
    <dbReference type="NCBI Taxonomy" id="67313"/>
    <lineage>
        <taxon>Bacteria</taxon>
        <taxon>Bacillati</taxon>
        <taxon>Actinomycetota</taxon>
        <taxon>Actinomycetes</taxon>
        <taxon>Kitasatosporales</taxon>
        <taxon>Streptomycetaceae</taxon>
        <taxon>Streptomyces</taxon>
    </lineage>
</organism>